<dbReference type="Gene3D" id="3.40.80.10">
    <property type="entry name" value="Peptidoglycan recognition protein-like"/>
    <property type="match status" value="1"/>
</dbReference>
<feature type="domain" description="LysM" evidence="4">
    <location>
        <begin position="31"/>
        <end position="74"/>
    </location>
</feature>
<evidence type="ECO:0000313" key="6">
    <source>
        <dbReference type="Proteomes" id="UP001290455"/>
    </source>
</evidence>
<dbReference type="SMART" id="SM00257">
    <property type="entry name" value="LysM"/>
    <property type="match status" value="2"/>
</dbReference>
<evidence type="ECO:0000256" key="2">
    <source>
        <dbReference type="ARBA" id="ARBA00032390"/>
    </source>
</evidence>
<dbReference type="PANTHER" id="PTHR33734">
    <property type="entry name" value="LYSM DOMAIN-CONTAINING GPI-ANCHORED PROTEIN 2"/>
    <property type="match status" value="1"/>
</dbReference>
<feature type="signal peptide" evidence="3">
    <location>
        <begin position="1"/>
        <end position="24"/>
    </location>
</feature>
<dbReference type="PANTHER" id="PTHR33734:SF22">
    <property type="entry name" value="MEMBRANE-BOUND LYTIC MUREIN TRANSGLYCOSYLASE D"/>
    <property type="match status" value="1"/>
</dbReference>
<accession>A0ABU5ITY2</accession>
<name>A0ABU5ITY2_9BACI</name>
<dbReference type="InterPro" id="IPR036505">
    <property type="entry name" value="Amidase/PGRP_sf"/>
</dbReference>
<dbReference type="InterPro" id="IPR036779">
    <property type="entry name" value="LysM_dom_sf"/>
</dbReference>
<evidence type="ECO:0000256" key="3">
    <source>
        <dbReference type="SAM" id="SignalP"/>
    </source>
</evidence>
<sequence>MKKISVLILSFILLVIMNISPSKASGYNHSNLYDVKPGDTLWKIASKYHTSIEDLKVTNGLQSDLLLTGQKLWVPTTYVVVSGDTLWKISNAYNSSVQLIKAANGLKSDYIYIGQRLKIPQRKLNMQGQYVLMTREEFKDWLFHHKFNRDIRLIQQHHTWQPAYNDFKGTNYFTMLKGMENFHVQEMKWKNIAQNLTTFPDGKIAVSRPFNMEPEGSIGPKANAGAIMIENIGNFDIGHDVMTKEQKETIVYMTALLSLKFGLTPSIDTITYHHWWDLNTKERVLDNSKGYSVKTCPGTGFFGGNSTTAAKTYFYPQVKRKMQEITASLQ</sequence>
<keyword evidence="6" id="KW-1185">Reference proteome</keyword>
<dbReference type="Pfam" id="PF01510">
    <property type="entry name" value="Amidase_2"/>
    <property type="match status" value="1"/>
</dbReference>
<dbReference type="CDD" id="cd00118">
    <property type="entry name" value="LysM"/>
    <property type="match status" value="2"/>
</dbReference>
<dbReference type="Pfam" id="PF01476">
    <property type="entry name" value="LysM"/>
    <property type="match status" value="2"/>
</dbReference>
<protein>
    <recommendedName>
        <fullName evidence="2">Autolysin</fullName>
    </recommendedName>
    <alternativeName>
        <fullName evidence="1">Cell wall hydrolase</fullName>
    </alternativeName>
</protein>
<gene>
    <name evidence="5" type="ORF">SM124_02270</name>
</gene>
<reference evidence="5 6" key="1">
    <citation type="submission" date="2023-11" db="EMBL/GenBank/DDBJ databases">
        <title>Bacillus jintuensis, isolated from a mudflat on the Beibu Gulf coast.</title>
        <authorList>
            <person name="Li M."/>
        </authorList>
    </citation>
    <scope>NUCLEOTIDE SEQUENCE [LARGE SCALE GENOMIC DNA]</scope>
    <source>
        <strain evidence="5 6">31A1R</strain>
    </source>
</reference>
<evidence type="ECO:0000256" key="1">
    <source>
        <dbReference type="ARBA" id="ARBA00030881"/>
    </source>
</evidence>
<organism evidence="5 6">
    <name type="scientific">Robertmurraya mangrovi</name>
    <dbReference type="NCBI Taxonomy" id="3098077"/>
    <lineage>
        <taxon>Bacteria</taxon>
        <taxon>Bacillati</taxon>
        <taxon>Bacillota</taxon>
        <taxon>Bacilli</taxon>
        <taxon>Bacillales</taxon>
        <taxon>Bacillaceae</taxon>
        <taxon>Robertmurraya</taxon>
    </lineage>
</organism>
<dbReference type="SUPFAM" id="SSF54106">
    <property type="entry name" value="LysM domain"/>
    <property type="match status" value="2"/>
</dbReference>
<dbReference type="InterPro" id="IPR018392">
    <property type="entry name" value="LysM"/>
</dbReference>
<dbReference type="Proteomes" id="UP001290455">
    <property type="component" value="Unassembled WGS sequence"/>
</dbReference>
<keyword evidence="3" id="KW-0732">Signal</keyword>
<evidence type="ECO:0000313" key="5">
    <source>
        <dbReference type="EMBL" id="MDZ5470566.1"/>
    </source>
</evidence>
<dbReference type="RefSeq" id="WP_322444864.1">
    <property type="nucleotide sequence ID" value="NZ_JAXOFX010000001.1"/>
</dbReference>
<dbReference type="SUPFAM" id="SSF55846">
    <property type="entry name" value="N-acetylmuramoyl-L-alanine amidase-like"/>
    <property type="match status" value="1"/>
</dbReference>
<comment type="caution">
    <text evidence="5">The sequence shown here is derived from an EMBL/GenBank/DDBJ whole genome shotgun (WGS) entry which is preliminary data.</text>
</comment>
<proteinExistence type="predicted"/>
<dbReference type="EMBL" id="JAXOFX010000001">
    <property type="protein sequence ID" value="MDZ5470566.1"/>
    <property type="molecule type" value="Genomic_DNA"/>
</dbReference>
<evidence type="ECO:0000259" key="4">
    <source>
        <dbReference type="PROSITE" id="PS51782"/>
    </source>
</evidence>
<feature type="domain" description="LysM" evidence="4">
    <location>
        <begin position="76"/>
        <end position="119"/>
    </location>
</feature>
<dbReference type="InterPro" id="IPR002502">
    <property type="entry name" value="Amidase_domain"/>
</dbReference>
<dbReference type="PROSITE" id="PS51782">
    <property type="entry name" value="LYSM"/>
    <property type="match status" value="2"/>
</dbReference>
<dbReference type="Gene3D" id="3.10.350.10">
    <property type="entry name" value="LysM domain"/>
    <property type="match status" value="2"/>
</dbReference>
<feature type="chain" id="PRO_5046079861" description="Autolysin" evidence="3">
    <location>
        <begin position="25"/>
        <end position="330"/>
    </location>
</feature>